<keyword evidence="3" id="KW-1185">Reference proteome</keyword>
<keyword evidence="2" id="KW-0472">Membrane</keyword>
<keyword evidence="2" id="KW-0812">Transmembrane</keyword>
<evidence type="ECO:0000313" key="4">
    <source>
        <dbReference type="WBParaSite" id="maker-unitig_24230-snap-gene-0.1-mRNA-1"/>
    </source>
</evidence>
<feature type="transmembrane region" description="Helical" evidence="2">
    <location>
        <begin position="158"/>
        <end position="178"/>
    </location>
</feature>
<evidence type="ECO:0000256" key="1">
    <source>
        <dbReference type="ARBA" id="ARBA00009024"/>
    </source>
</evidence>
<dbReference type="PANTHER" id="PTHR15907">
    <property type="entry name" value="DUF614 FAMILY PROTEIN-RELATED"/>
    <property type="match status" value="1"/>
</dbReference>
<evidence type="ECO:0000256" key="2">
    <source>
        <dbReference type="SAM" id="Phobius"/>
    </source>
</evidence>
<dbReference type="InterPro" id="IPR006461">
    <property type="entry name" value="PLAC_motif_containing"/>
</dbReference>
<keyword evidence="2" id="KW-1133">Transmembrane helix</keyword>
<dbReference type="WBParaSite" id="maker-unitig_24230-snap-gene-0.1-mRNA-1">
    <property type="protein sequence ID" value="maker-unitig_24230-snap-gene-0.1-mRNA-1"/>
    <property type="gene ID" value="maker-unitig_24230-snap-gene-0.1"/>
</dbReference>
<dbReference type="Proteomes" id="UP000095280">
    <property type="component" value="Unplaced"/>
</dbReference>
<dbReference type="Pfam" id="PF04749">
    <property type="entry name" value="PLAC8"/>
    <property type="match status" value="1"/>
</dbReference>
<accession>A0A1I8F859</accession>
<dbReference type="NCBIfam" id="TIGR01571">
    <property type="entry name" value="A_thal_Cys_rich"/>
    <property type="match status" value="1"/>
</dbReference>
<proteinExistence type="inferred from homology"/>
<reference evidence="4" key="1">
    <citation type="submission" date="2016-11" db="UniProtKB">
        <authorList>
            <consortium name="WormBaseParasite"/>
        </authorList>
    </citation>
    <scope>IDENTIFICATION</scope>
</reference>
<comment type="similarity">
    <text evidence="1">Belongs to the cornifelin family.</text>
</comment>
<organism evidence="3 4">
    <name type="scientific">Macrostomum lignano</name>
    <dbReference type="NCBI Taxonomy" id="282301"/>
    <lineage>
        <taxon>Eukaryota</taxon>
        <taxon>Metazoa</taxon>
        <taxon>Spiralia</taxon>
        <taxon>Lophotrochozoa</taxon>
        <taxon>Platyhelminthes</taxon>
        <taxon>Rhabditophora</taxon>
        <taxon>Macrostomorpha</taxon>
        <taxon>Macrostomida</taxon>
        <taxon>Macrostomidae</taxon>
        <taxon>Macrostomum</taxon>
    </lineage>
</organism>
<dbReference type="AlphaFoldDB" id="A0A1I8F859"/>
<evidence type="ECO:0000313" key="3">
    <source>
        <dbReference type="Proteomes" id="UP000095280"/>
    </source>
</evidence>
<protein>
    <submittedName>
        <fullName evidence="4">MFS domain-containing protein</fullName>
    </submittedName>
</protein>
<feature type="transmembrane region" description="Helical" evidence="2">
    <location>
        <begin position="190"/>
        <end position="209"/>
    </location>
</feature>
<sequence length="258" mass="28382">MNSAHGCTPEPSFFRQVYPVRVFRTKHRLKGNFLFPAVCESAKLFFFLQEIIGQNFSAKQITTDSCFSIFSTTGPEMLTKQFDCGRGTQLTRQLSMLKRDHTSRPNKINPRSASTAAARVTAARANWIKLYTGAHSLISSQLTTLLQQHGRIFSTDSAAASTIAGLCIITIFCAVLHVRQEDAEAVGDSCMLCALGMACGLGFILGPIVRGKIRERQGIDGSFIGDFCVWFFCGLCALIQEGQEVKSFAMKGQSVERE</sequence>
<name>A0A1I8F859_9PLAT</name>